<accession>A0A2N0P308</accession>
<proteinExistence type="predicted"/>
<comment type="caution">
    <text evidence="2">The sequence shown here is derived from an EMBL/GenBank/DDBJ whole genome shotgun (WGS) entry which is preliminary data.</text>
</comment>
<protein>
    <submittedName>
        <fullName evidence="2">Uncharacterized protein</fullName>
    </submittedName>
</protein>
<evidence type="ECO:0000313" key="3">
    <source>
        <dbReference type="Proteomes" id="UP000232722"/>
    </source>
</evidence>
<evidence type="ECO:0000256" key="1">
    <source>
        <dbReference type="SAM" id="MobiDB-lite"/>
    </source>
</evidence>
<dbReference type="Proteomes" id="UP000232722">
    <property type="component" value="Unassembled WGS sequence"/>
</dbReference>
<dbReference type="AlphaFoldDB" id="A0A2N0P308"/>
<sequence length="102" mass="11864">MPRPHPLYGSEKDELKGENAELKNENAKLKWIIEKNVRRDAENAKHKNLNTELPDDWNGTIIDFEEDILIDQDNVLEEQVKPLVLVAQAEVIPPARKNWMPR</sequence>
<reference evidence="2 3" key="2">
    <citation type="submission" date="2017-09" db="EMBL/GenBank/DDBJ databases">
        <title>Extensive intraspecific genome diversity in a model arbuscular mycorrhizal fungus.</title>
        <authorList>
            <person name="Chen E.C."/>
            <person name="Morin E."/>
            <person name="Beaudet D."/>
            <person name="Noel J."/>
            <person name="Ndikumana S."/>
            <person name="Charron P."/>
            <person name="St-Onge C."/>
            <person name="Giorgi J."/>
            <person name="Grigoriev I.V."/>
            <person name="Roux C."/>
            <person name="Martin F.M."/>
            <person name="Corradi N."/>
        </authorList>
    </citation>
    <scope>NUCLEOTIDE SEQUENCE [LARGE SCALE GENOMIC DNA]</scope>
    <source>
        <strain evidence="2 3">A5</strain>
    </source>
</reference>
<name>A0A2N0P308_9GLOM</name>
<evidence type="ECO:0000313" key="2">
    <source>
        <dbReference type="EMBL" id="PKC01200.1"/>
    </source>
</evidence>
<reference evidence="2 3" key="1">
    <citation type="submission" date="2016-04" db="EMBL/GenBank/DDBJ databases">
        <title>Genome analyses suggest a sexual origin of heterokaryosis in a supposedly ancient asexual fungus.</title>
        <authorList>
            <person name="Ropars J."/>
            <person name="Sedzielewska K."/>
            <person name="Noel J."/>
            <person name="Charron P."/>
            <person name="Farinelli L."/>
            <person name="Marton T."/>
            <person name="Kruger M."/>
            <person name="Pelin A."/>
            <person name="Brachmann A."/>
            <person name="Corradi N."/>
        </authorList>
    </citation>
    <scope>NUCLEOTIDE SEQUENCE [LARGE SCALE GENOMIC DNA]</scope>
    <source>
        <strain evidence="2 3">A5</strain>
    </source>
</reference>
<gene>
    <name evidence="2" type="ORF">RhiirA5_381914</name>
</gene>
<dbReference type="EMBL" id="LLXJ01001673">
    <property type="protein sequence ID" value="PKC01200.1"/>
    <property type="molecule type" value="Genomic_DNA"/>
</dbReference>
<organism evidence="2 3">
    <name type="scientific">Rhizophagus irregularis</name>
    <dbReference type="NCBI Taxonomy" id="588596"/>
    <lineage>
        <taxon>Eukaryota</taxon>
        <taxon>Fungi</taxon>
        <taxon>Fungi incertae sedis</taxon>
        <taxon>Mucoromycota</taxon>
        <taxon>Glomeromycotina</taxon>
        <taxon>Glomeromycetes</taxon>
        <taxon>Glomerales</taxon>
        <taxon>Glomeraceae</taxon>
        <taxon>Rhizophagus</taxon>
    </lineage>
</organism>
<feature type="region of interest" description="Disordered" evidence="1">
    <location>
        <begin position="1"/>
        <end position="20"/>
    </location>
</feature>
<feature type="compositionally biased region" description="Basic and acidic residues" evidence="1">
    <location>
        <begin position="10"/>
        <end position="20"/>
    </location>
</feature>